<dbReference type="CDD" id="cd15753">
    <property type="entry name" value="FYVE_SlaC2-c"/>
    <property type="match status" value="1"/>
</dbReference>
<dbReference type="GO" id="GO:0006886">
    <property type="term" value="P:intracellular protein transport"/>
    <property type="evidence" value="ECO:0007669"/>
    <property type="project" value="InterPro"/>
</dbReference>
<dbReference type="FunFam" id="3.30.40.10:FF:000018">
    <property type="entry name" value="Synaptotagmin-like 5, isoform CRA_a"/>
    <property type="match status" value="1"/>
</dbReference>
<evidence type="ECO:0000313" key="5">
    <source>
        <dbReference type="Proteomes" id="UP000694620"/>
    </source>
</evidence>
<proteinExistence type="predicted"/>
<dbReference type="GeneTree" id="ENSGT00950000183138"/>
<dbReference type="Proteomes" id="UP000694620">
    <property type="component" value="Chromosome 6"/>
</dbReference>
<reference evidence="4" key="2">
    <citation type="submission" date="2025-08" db="UniProtKB">
        <authorList>
            <consortium name="Ensembl"/>
        </authorList>
    </citation>
    <scope>IDENTIFICATION</scope>
</reference>
<dbReference type="AlphaFoldDB" id="A0A8C4S130"/>
<evidence type="ECO:0000256" key="1">
    <source>
        <dbReference type="ARBA" id="ARBA00004556"/>
    </source>
</evidence>
<dbReference type="InterPro" id="IPR041282">
    <property type="entry name" value="FYVE_2"/>
</dbReference>
<dbReference type="InterPro" id="IPR013083">
    <property type="entry name" value="Znf_RING/FYVE/PHD"/>
</dbReference>
<dbReference type="PANTHER" id="PTHR14555:SF6">
    <property type="entry name" value="RAB EFFECTOR MYRIP"/>
    <property type="match status" value="1"/>
</dbReference>
<comment type="subcellular location">
    <subcellularLocation>
        <location evidence="1">Cytoplasm</location>
        <location evidence="1">Perinuclear region</location>
    </subcellularLocation>
</comment>
<sequence>MMGRKLDLSGLTGDEADHVLQVVQRDINLRKKEKERLSEMKQALEEEGSKCSILSKQTKFNERCCIRCCSPFTFLINTKRQCLDCKFNVCKGCSSYSKKEKAWICTVCQKSRQNTPYLPLSKVVSLIPCKETITICVKCNYLILFTCM</sequence>
<name>A0A8C4S130_ERPCA</name>
<dbReference type="Ensembl" id="ENSECRT00000008092.1">
    <property type="protein sequence ID" value="ENSECRP00000007965.1"/>
    <property type="gene ID" value="ENSECRG00000005315.1"/>
</dbReference>
<protein>
    <recommendedName>
        <fullName evidence="3">RabBD domain-containing protein</fullName>
    </recommendedName>
</protein>
<dbReference type="Pfam" id="PF02318">
    <property type="entry name" value="FYVE_2"/>
    <property type="match status" value="1"/>
</dbReference>
<dbReference type="PANTHER" id="PTHR14555">
    <property type="entry name" value="MYELIN-ASSOCIATED OLIGODENDROCYTIC BASIC PROTEIN MOBP -RELATED"/>
    <property type="match status" value="1"/>
</dbReference>
<dbReference type="InterPro" id="IPR010911">
    <property type="entry name" value="Rab_BD"/>
</dbReference>
<dbReference type="InterPro" id="IPR011011">
    <property type="entry name" value="Znf_FYVE_PHD"/>
</dbReference>
<dbReference type="PROSITE" id="PS50916">
    <property type="entry name" value="RABBD"/>
    <property type="match status" value="1"/>
</dbReference>
<evidence type="ECO:0000313" key="4">
    <source>
        <dbReference type="Ensembl" id="ENSECRP00000007965.1"/>
    </source>
</evidence>
<dbReference type="GO" id="GO:0030864">
    <property type="term" value="C:cortical actin cytoskeleton"/>
    <property type="evidence" value="ECO:0007669"/>
    <property type="project" value="TreeGrafter"/>
</dbReference>
<organism evidence="4 5">
    <name type="scientific">Erpetoichthys calabaricus</name>
    <name type="common">Rope fish</name>
    <name type="synonym">Calamoichthys calabaricus</name>
    <dbReference type="NCBI Taxonomy" id="27687"/>
    <lineage>
        <taxon>Eukaryota</taxon>
        <taxon>Metazoa</taxon>
        <taxon>Chordata</taxon>
        <taxon>Craniata</taxon>
        <taxon>Vertebrata</taxon>
        <taxon>Euteleostomi</taxon>
        <taxon>Actinopterygii</taxon>
        <taxon>Polypteriformes</taxon>
        <taxon>Polypteridae</taxon>
        <taxon>Erpetoichthys</taxon>
    </lineage>
</organism>
<dbReference type="GO" id="GO:0048471">
    <property type="term" value="C:perinuclear region of cytoplasm"/>
    <property type="evidence" value="ECO:0007669"/>
    <property type="project" value="UniProtKB-SubCell"/>
</dbReference>
<evidence type="ECO:0000259" key="3">
    <source>
        <dbReference type="PROSITE" id="PS50916"/>
    </source>
</evidence>
<dbReference type="GO" id="GO:0003779">
    <property type="term" value="F:actin binding"/>
    <property type="evidence" value="ECO:0007669"/>
    <property type="project" value="TreeGrafter"/>
</dbReference>
<dbReference type="SUPFAM" id="SSF57903">
    <property type="entry name" value="FYVE/PHD zinc finger"/>
    <property type="match status" value="1"/>
</dbReference>
<reference evidence="4" key="1">
    <citation type="submission" date="2021-06" db="EMBL/GenBank/DDBJ databases">
        <authorList>
            <consortium name="Wellcome Sanger Institute Data Sharing"/>
        </authorList>
    </citation>
    <scope>NUCLEOTIDE SEQUENCE [LARGE SCALE GENOMIC DNA]</scope>
</reference>
<accession>A0A8C4S130</accession>
<dbReference type="GO" id="GO:0031267">
    <property type="term" value="F:small GTPase binding"/>
    <property type="evidence" value="ECO:0007669"/>
    <property type="project" value="InterPro"/>
</dbReference>
<keyword evidence="5" id="KW-1185">Reference proteome</keyword>
<dbReference type="GO" id="GO:0017022">
    <property type="term" value="F:myosin binding"/>
    <property type="evidence" value="ECO:0007669"/>
    <property type="project" value="TreeGrafter"/>
</dbReference>
<keyword evidence="2" id="KW-0963">Cytoplasm</keyword>
<evidence type="ECO:0000256" key="2">
    <source>
        <dbReference type="ARBA" id="ARBA00022490"/>
    </source>
</evidence>
<dbReference type="InterPro" id="IPR051745">
    <property type="entry name" value="Intracell_Transport_Effector"/>
</dbReference>
<dbReference type="Gene3D" id="3.30.40.10">
    <property type="entry name" value="Zinc/RING finger domain, C3HC4 (zinc finger)"/>
    <property type="match status" value="1"/>
</dbReference>
<feature type="domain" description="RabBD" evidence="3">
    <location>
        <begin position="5"/>
        <end position="107"/>
    </location>
</feature>
<reference evidence="4" key="3">
    <citation type="submission" date="2025-09" db="UniProtKB">
        <authorList>
            <consortium name="Ensembl"/>
        </authorList>
    </citation>
    <scope>IDENTIFICATION</scope>
</reference>